<gene>
    <name evidence="3" type="ORF">AAD027_02990</name>
</gene>
<dbReference type="Gene3D" id="3.50.70.20">
    <property type="entry name" value="Cytochrome P460"/>
    <property type="match status" value="1"/>
</dbReference>
<evidence type="ECO:0000256" key="1">
    <source>
        <dbReference type="SAM" id="SignalP"/>
    </source>
</evidence>
<dbReference type="Pfam" id="PF16694">
    <property type="entry name" value="Cytochrome_P460"/>
    <property type="match status" value="1"/>
</dbReference>
<reference evidence="3 4" key="1">
    <citation type="submission" date="2024-04" db="EMBL/GenBank/DDBJ databases">
        <title>Draft genome sequence of Pseudoxanthomonas putridarboris WD12.</title>
        <authorList>
            <person name="Oh J."/>
        </authorList>
    </citation>
    <scope>NUCLEOTIDE SEQUENCE [LARGE SCALE GENOMIC DNA]</scope>
    <source>
        <strain evidence="3 4">WD12</strain>
    </source>
</reference>
<dbReference type="RefSeq" id="WP_341724515.1">
    <property type="nucleotide sequence ID" value="NZ_JBBWWT010000001.1"/>
</dbReference>
<dbReference type="Proteomes" id="UP001459204">
    <property type="component" value="Unassembled WGS sequence"/>
</dbReference>
<feature type="domain" description="Cytochrome P460" evidence="2">
    <location>
        <begin position="40"/>
        <end position="163"/>
    </location>
</feature>
<keyword evidence="1" id="KW-0732">Signal</keyword>
<dbReference type="EMBL" id="JBBWWT010000001">
    <property type="protein sequence ID" value="MEL1263335.1"/>
    <property type="molecule type" value="Genomic_DNA"/>
</dbReference>
<proteinExistence type="predicted"/>
<feature type="signal peptide" evidence="1">
    <location>
        <begin position="1"/>
        <end position="22"/>
    </location>
</feature>
<evidence type="ECO:0000259" key="2">
    <source>
        <dbReference type="Pfam" id="PF16694"/>
    </source>
</evidence>
<evidence type="ECO:0000313" key="4">
    <source>
        <dbReference type="Proteomes" id="UP001459204"/>
    </source>
</evidence>
<sequence>MKPMHAVALLVAVAAVALIATARGGEEPPPAAPVFGVTLPDGYRDWPLIAPAQEAAPFDELRAVVGNAVAMRAFRDHQRPFPDGTVLVKRAWKRVPSPDFASASIPGGATTVQVMVKDSRRYAATGGWGYGRFIDGQPVDEAQHRTCHACHAARVKDRDYVFTHLAP</sequence>
<comment type="caution">
    <text evidence="3">The sequence shown here is derived from an EMBL/GenBank/DDBJ whole genome shotgun (WGS) entry which is preliminary data.</text>
</comment>
<evidence type="ECO:0000313" key="3">
    <source>
        <dbReference type="EMBL" id="MEL1263335.1"/>
    </source>
</evidence>
<dbReference type="CDD" id="cd20753">
    <property type="entry name" value="cyt_P460_Mc-like"/>
    <property type="match status" value="1"/>
</dbReference>
<name>A0ABU9IWF7_9GAMM</name>
<organism evidence="3 4">
    <name type="scientific">Pseudoxanthomonas putridarboris</name>
    <dbReference type="NCBI Taxonomy" id="752605"/>
    <lineage>
        <taxon>Bacteria</taxon>
        <taxon>Pseudomonadati</taxon>
        <taxon>Pseudomonadota</taxon>
        <taxon>Gammaproteobacteria</taxon>
        <taxon>Lysobacterales</taxon>
        <taxon>Lysobacteraceae</taxon>
        <taxon>Pseudoxanthomonas</taxon>
    </lineage>
</organism>
<dbReference type="InterPro" id="IPR038142">
    <property type="entry name" value="Cytochrome_P460_sp"/>
</dbReference>
<dbReference type="InterPro" id="IPR032033">
    <property type="entry name" value="Cytochrome_P460"/>
</dbReference>
<accession>A0ABU9IWF7</accession>
<protein>
    <submittedName>
        <fullName evidence="3">Cytochrome P460 family protein</fullName>
    </submittedName>
</protein>
<feature type="chain" id="PRO_5045137995" evidence="1">
    <location>
        <begin position="23"/>
        <end position="167"/>
    </location>
</feature>
<keyword evidence="4" id="KW-1185">Reference proteome</keyword>